<reference evidence="8 9" key="1">
    <citation type="submission" date="2015-11" db="EMBL/GenBank/DDBJ databases">
        <title>Draft genome sequence of Paramesorhizobium deserti A-3-E, a strain highly resistant to diverse beta-lactam antibiotics.</title>
        <authorList>
            <person name="Lv R."/>
            <person name="Yang X."/>
            <person name="Fang N."/>
            <person name="Guo J."/>
            <person name="Luo X."/>
            <person name="Peng F."/>
            <person name="Yang R."/>
            <person name="Cui Y."/>
            <person name="Fang C."/>
            <person name="Song Y."/>
        </authorList>
    </citation>
    <scope>NUCLEOTIDE SEQUENCE [LARGE SCALE GENOMIC DNA]</scope>
    <source>
        <strain evidence="8 9">A-3-E</strain>
    </source>
</reference>
<dbReference type="Pfam" id="PF03180">
    <property type="entry name" value="Lipoprotein_9"/>
    <property type="match status" value="1"/>
</dbReference>
<keyword evidence="3" id="KW-0472">Membrane</keyword>
<dbReference type="EMBL" id="LNTU01000034">
    <property type="protein sequence ID" value="KXF76107.1"/>
    <property type="molecule type" value="Genomic_DNA"/>
</dbReference>
<dbReference type="NCBIfam" id="TIGR00363">
    <property type="entry name" value="MetQ/NlpA family lipoprotein"/>
    <property type="match status" value="1"/>
</dbReference>
<dbReference type="OrthoDB" id="9812878at2"/>
<gene>
    <name evidence="8" type="ORF">ATN84_14455</name>
</gene>
<keyword evidence="9" id="KW-1185">Reference proteome</keyword>
<evidence type="ECO:0000256" key="2">
    <source>
        <dbReference type="ARBA" id="ARBA00022729"/>
    </source>
</evidence>
<dbReference type="PIRSF" id="PIRSF002854">
    <property type="entry name" value="MetQ"/>
    <property type="match status" value="1"/>
</dbReference>
<comment type="subcellular location">
    <subcellularLocation>
        <location evidence="1">Membrane</location>
        <topology evidence="1">Lipid-anchor</topology>
    </subcellularLocation>
</comment>
<evidence type="ECO:0000256" key="7">
    <source>
        <dbReference type="SAM" id="SignalP"/>
    </source>
</evidence>
<protein>
    <recommendedName>
        <fullName evidence="6">Lipoprotein</fullName>
    </recommendedName>
</protein>
<evidence type="ECO:0000313" key="8">
    <source>
        <dbReference type="EMBL" id="KXF76107.1"/>
    </source>
</evidence>
<evidence type="ECO:0000256" key="1">
    <source>
        <dbReference type="ARBA" id="ARBA00004635"/>
    </source>
</evidence>
<dbReference type="CDD" id="cd13598">
    <property type="entry name" value="PBP2_lipoprotein_IlpA_like"/>
    <property type="match status" value="1"/>
</dbReference>
<dbReference type="PANTHER" id="PTHR30429:SF1">
    <property type="entry name" value="D-METHIONINE-BINDING LIPOPROTEIN METQ-RELATED"/>
    <property type="match status" value="1"/>
</dbReference>
<dbReference type="RefSeq" id="WP_068882849.1">
    <property type="nucleotide sequence ID" value="NZ_LNTU01000034.1"/>
</dbReference>
<dbReference type="SUPFAM" id="SSF53850">
    <property type="entry name" value="Periplasmic binding protein-like II"/>
    <property type="match status" value="1"/>
</dbReference>
<feature type="chain" id="PRO_5007465270" description="Lipoprotein" evidence="7">
    <location>
        <begin position="31"/>
        <end position="278"/>
    </location>
</feature>
<evidence type="ECO:0000256" key="4">
    <source>
        <dbReference type="ARBA" id="ARBA00023139"/>
    </source>
</evidence>
<dbReference type="Gene3D" id="3.40.190.10">
    <property type="entry name" value="Periplasmic binding protein-like II"/>
    <property type="match status" value="2"/>
</dbReference>
<keyword evidence="4" id="KW-0564">Palmitate</keyword>
<dbReference type="InterPro" id="IPR004872">
    <property type="entry name" value="Lipoprotein_NlpA"/>
</dbReference>
<organism evidence="8 9">
    <name type="scientific">Paramesorhizobium deserti</name>
    <dbReference type="NCBI Taxonomy" id="1494590"/>
    <lineage>
        <taxon>Bacteria</taxon>
        <taxon>Pseudomonadati</taxon>
        <taxon>Pseudomonadota</taxon>
        <taxon>Alphaproteobacteria</taxon>
        <taxon>Hyphomicrobiales</taxon>
        <taxon>Phyllobacteriaceae</taxon>
        <taxon>Paramesorhizobium</taxon>
    </lineage>
</organism>
<dbReference type="GO" id="GO:0016020">
    <property type="term" value="C:membrane"/>
    <property type="evidence" value="ECO:0007669"/>
    <property type="project" value="UniProtKB-SubCell"/>
</dbReference>
<dbReference type="Proteomes" id="UP000070107">
    <property type="component" value="Unassembled WGS sequence"/>
</dbReference>
<keyword evidence="2 7" id="KW-0732">Signal</keyword>
<comment type="similarity">
    <text evidence="6">Belongs to the nlpA lipoprotein family.</text>
</comment>
<evidence type="ECO:0000256" key="5">
    <source>
        <dbReference type="ARBA" id="ARBA00023288"/>
    </source>
</evidence>
<feature type="signal peptide" evidence="7">
    <location>
        <begin position="1"/>
        <end position="30"/>
    </location>
</feature>
<evidence type="ECO:0000256" key="3">
    <source>
        <dbReference type="ARBA" id="ARBA00023136"/>
    </source>
</evidence>
<dbReference type="AlphaFoldDB" id="A0A135HSD2"/>
<dbReference type="PANTHER" id="PTHR30429">
    <property type="entry name" value="D-METHIONINE-BINDING LIPOPROTEIN METQ"/>
    <property type="match status" value="1"/>
</dbReference>
<sequence>MTLSSPKSPARRASLKALLFSAIALTVGFAAPASGLAQDKTIKVGIMGGQDEEIWKVVADEAAKNGLKIETVTFSDYTQPNEALDRKEIDANAFQHKPYLDAQIEQHQYKIEPAGYTAVFPIGVYSRKVKDLSELKDGASVGVPNDPSNEGRALRVLESQGLIKLKDDAGILATPIDIVENPKNLEIKELDAGVVGRSIDDLDAAVVNNDWALKAGLDPVKDVIARESKENNPYNNFIAIRTEDKDAPWVKTLVAAFQNDAVKDKLLEVYKGTAIPAW</sequence>
<accession>A0A135HSD2</accession>
<evidence type="ECO:0000256" key="6">
    <source>
        <dbReference type="PIRNR" id="PIRNR002854"/>
    </source>
</evidence>
<name>A0A135HSD2_9HYPH</name>
<evidence type="ECO:0000313" key="9">
    <source>
        <dbReference type="Proteomes" id="UP000070107"/>
    </source>
</evidence>
<proteinExistence type="inferred from homology"/>
<comment type="caution">
    <text evidence="8">The sequence shown here is derived from an EMBL/GenBank/DDBJ whole genome shotgun (WGS) entry which is preliminary data.</text>
</comment>
<keyword evidence="5 6" id="KW-0449">Lipoprotein</keyword>
<dbReference type="STRING" id="1494590.ATN84_14455"/>